<comment type="similarity">
    <text evidence="1">Belongs to the bacterial solute-binding protein ModA family.</text>
</comment>
<sequence length="250" mass="27102">MKKISLLVASVAFVINAYAGDVNVFAAANTTYAFPELISEFNKLNPDTKVNVTLGASGGLTKQIQSGALADIFMAADMDFTHKVDKSGFSATRPVVYAQGALAMFSIRDVDFSRGIDAVLGLKAISIANPTTAPYGKASIEALKNAQIYDKVEKNIVYTQKISETLSQALSAADVGFIAASALFDTKMSQYKQGINYTFVDPGLYSPIDQGIILLKRAENNAEAKAFYEFILSEKGREIFKKFGYNVPKR</sequence>
<evidence type="ECO:0000256" key="2">
    <source>
        <dbReference type="ARBA" id="ARBA00022723"/>
    </source>
</evidence>
<dbReference type="Proteomes" id="UP000682951">
    <property type="component" value="Unassembled WGS sequence"/>
</dbReference>
<keyword evidence="3 4" id="KW-0732">Signal</keyword>
<dbReference type="NCBIfam" id="TIGR01256">
    <property type="entry name" value="modA"/>
    <property type="match status" value="1"/>
</dbReference>
<evidence type="ECO:0000256" key="4">
    <source>
        <dbReference type="SAM" id="SignalP"/>
    </source>
</evidence>
<dbReference type="Gene3D" id="3.40.190.10">
    <property type="entry name" value="Periplasmic binding protein-like II"/>
    <property type="match status" value="2"/>
</dbReference>
<reference evidence="5 6" key="1">
    <citation type="submission" date="2021-04" db="EMBL/GenBank/DDBJ databases">
        <title>Molecular and phenotypic characterization and identification of bacterial isolates recovered from the Anatolian ground squirrels (Spermophilus xanthoprymnus) and which have the potential to form a new species in the Campylobacter genus.</title>
        <authorList>
            <person name="Aydin F."/>
            <person name="Abay S."/>
            <person name="Kayman T."/>
            <person name="Karakaya E."/>
            <person name="Mustak H.K."/>
            <person name="Mustak I.B."/>
            <person name="Bilgin N."/>
            <person name="Duzler A."/>
            <person name="Sahin O."/>
            <person name="Guran O."/>
            <person name="Saticioglu I.B."/>
        </authorList>
    </citation>
    <scope>NUCLEOTIDE SEQUENCE [LARGE SCALE GENOMIC DNA]</scope>
    <source>
        <strain evidence="6">faydin-G24</strain>
    </source>
</reference>
<dbReference type="InterPro" id="IPR050682">
    <property type="entry name" value="ModA/WtpA"/>
</dbReference>
<evidence type="ECO:0000256" key="1">
    <source>
        <dbReference type="ARBA" id="ARBA00009175"/>
    </source>
</evidence>
<feature type="chain" id="PRO_5047212386" evidence="4">
    <location>
        <begin position="20"/>
        <end position="250"/>
    </location>
</feature>
<dbReference type="PIRSF" id="PIRSF004846">
    <property type="entry name" value="ModA"/>
    <property type="match status" value="1"/>
</dbReference>
<dbReference type="PANTHER" id="PTHR30632">
    <property type="entry name" value="MOLYBDATE-BINDING PERIPLASMIC PROTEIN"/>
    <property type="match status" value="1"/>
</dbReference>
<dbReference type="SUPFAM" id="SSF53850">
    <property type="entry name" value="Periplasmic binding protein-like II"/>
    <property type="match status" value="1"/>
</dbReference>
<dbReference type="EMBL" id="JAGSSW010000001">
    <property type="protein sequence ID" value="MBR8463283.1"/>
    <property type="molecule type" value="Genomic_DNA"/>
</dbReference>
<dbReference type="RefSeq" id="WP_212141480.1">
    <property type="nucleotide sequence ID" value="NZ_JAGSSW010000001.1"/>
</dbReference>
<organism evidence="5 6">
    <name type="scientific">Campylobacter anatolicus</name>
    <dbReference type="NCBI Taxonomy" id="2829105"/>
    <lineage>
        <taxon>Bacteria</taxon>
        <taxon>Pseudomonadati</taxon>
        <taxon>Campylobacterota</taxon>
        <taxon>Epsilonproteobacteria</taxon>
        <taxon>Campylobacterales</taxon>
        <taxon>Campylobacteraceae</taxon>
        <taxon>Campylobacter</taxon>
    </lineage>
</organism>
<feature type="signal peptide" evidence="4">
    <location>
        <begin position="1"/>
        <end position="19"/>
    </location>
</feature>
<dbReference type="CDD" id="cd13539">
    <property type="entry name" value="PBP2_AvModA"/>
    <property type="match status" value="1"/>
</dbReference>
<keyword evidence="6" id="KW-1185">Reference proteome</keyword>
<evidence type="ECO:0000256" key="3">
    <source>
        <dbReference type="ARBA" id="ARBA00022729"/>
    </source>
</evidence>
<evidence type="ECO:0000313" key="6">
    <source>
        <dbReference type="Proteomes" id="UP000682951"/>
    </source>
</evidence>
<proteinExistence type="inferred from homology"/>
<evidence type="ECO:0000313" key="5">
    <source>
        <dbReference type="EMBL" id="MBR8463283.1"/>
    </source>
</evidence>
<dbReference type="PANTHER" id="PTHR30632:SF14">
    <property type="entry name" value="TUNGSTATE_MOLYBDATE_CHROMATE-BINDING PROTEIN MODA"/>
    <property type="match status" value="1"/>
</dbReference>
<protein>
    <submittedName>
        <fullName evidence="5">Molybdate ABC transporter substrate-binding protein</fullName>
    </submittedName>
</protein>
<dbReference type="Pfam" id="PF13531">
    <property type="entry name" value="SBP_bac_11"/>
    <property type="match status" value="1"/>
</dbReference>
<dbReference type="InterPro" id="IPR044084">
    <property type="entry name" value="AvModA-like_subst-bd"/>
</dbReference>
<name>A0ABS5HG87_9BACT</name>
<keyword evidence="2" id="KW-0479">Metal-binding</keyword>
<accession>A0ABS5HG87</accession>
<comment type="caution">
    <text evidence="5">The sequence shown here is derived from an EMBL/GenBank/DDBJ whole genome shotgun (WGS) entry which is preliminary data.</text>
</comment>
<gene>
    <name evidence="5" type="primary">modA</name>
    <name evidence="5" type="ORF">KDD93_01695</name>
</gene>
<dbReference type="InterPro" id="IPR005950">
    <property type="entry name" value="ModA"/>
</dbReference>